<reference evidence="2" key="1">
    <citation type="submission" date="2017-09" db="EMBL/GenBank/DDBJ databases">
        <authorList>
            <person name="Varghese N."/>
            <person name="Submissions S."/>
        </authorList>
    </citation>
    <scope>NUCLEOTIDE SEQUENCE [LARGE SCALE GENOMIC DNA]</scope>
    <source>
        <strain evidence="2">DSM 25885</strain>
    </source>
</reference>
<dbReference type="Gene3D" id="3.30.420.250">
    <property type="match status" value="1"/>
</dbReference>
<organism evidence="1 2">
    <name type="scientific">Flagellimonas pacifica</name>
    <dbReference type="NCBI Taxonomy" id="1247520"/>
    <lineage>
        <taxon>Bacteria</taxon>
        <taxon>Pseudomonadati</taxon>
        <taxon>Bacteroidota</taxon>
        <taxon>Flavobacteriia</taxon>
        <taxon>Flavobacteriales</taxon>
        <taxon>Flavobacteriaceae</taxon>
        <taxon>Flagellimonas</taxon>
    </lineage>
</organism>
<dbReference type="AlphaFoldDB" id="A0A285MQP9"/>
<evidence type="ECO:0000313" key="2">
    <source>
        <dbReference type="Proteomes" id="UP000219048"/>
    </source>
</evidence>
<proteinExistence type="predicted"/>
<dbReference type="InterPro" id="IPR024213">
    <property type="entry name" value="DUF3822"/>
</dbReference>
<accession>A0A285MQP9</accession>
<dbReference type="EMBL" id="OBEH01000002">
    <property type="protein sequence ID" value="SNY99468.1"/>
    <property type="molecule type" value="Genomic_DNA"/>
</dbReference>
<dbReference type="Proteomes" id="UP000219048">
    <property type="component" value="Unassembled WGS sequence"/>
</dbReference>
<dbReference type="Gene3D" id="3.30.420.260">
    <property type="match status" value="1"/>
</dbReference>
<gene>
    <name evidence="1" type="ORF">SAMN06265377_1275</name>
</gene>
<evidence type="ECO:0000313" key="1">
    <source>
        <dbReference type="EMBL" id="SNY99468.1"/>
    </source>
</evidence>
<dbReference type="Pfam" id="PF12864">
    <property type="entry name" value="DUF3822"/>
    <property type="match status" value="1"/>
</dbReference>
<dbReference type="CDD" id="cd24013">
    <property type="entry name" value="ASKHA_ATPase_BT3980-like"/>
    <property type="match status" value="1"/>
</dbReference>
<sequence>METGLQFMTEKRTNIEDSDSNRNSFKKLSIQVSLNGLSFCVLDTITNKILAFENKTFQTSSTPYLLLKELKSVFNESNVTTNAFSEVVVIHKNNMFGLVPKTLFNKEELANYLKFNTKIMANDLIAYDEVINHDIINVYIPFTNVNNYIFDLFGEFEFKHNGTVLITTLLNQSRVSVEPICYAQLSEHEMELVVIADKKFKFYNHFEYKTKEDFLYYLLFSLEQLQIDLEKVQLKLFGLVEEGDPIYELCHQYVKHVSVFIPDKDSYPMEQTDNQTIDFTVLSSL</sequence>
<name>A0A285MQP9_9FLAO</name>
<keyword evidence="2" id="KW-1185">Reference proteome</keyword>
<evidence type="ECO:0008006" key="3">
    <source>
        <dbReference type="Google" id="ProtNLM"/>
    </source>
</evidence>
<protein>
    <recommendedName>
        <fullName evidence="3">DUF3822 family protein</fullName>
    </recommendedName>
</protein>
<dbReference type="OrthoDB" id="658622at2"/>